<evidence type="ECO:0000313" key="6">
    <source>
        <dbReference type="EMBL" id="CAJ0803945.1"/>
    </source>
</evidence>
<sequence>MCSGGVALARCRRPWEEYCLQWRSIEYLFHEIFVEIVSMDALSQFIQLTRPQASLDLRCLFQGPFSIPHDLEPNDQVLFHLVLSGSCLVDTGGRTLTLREGDFILFPRGAAHTIHDPGAADTPTRKPRTSHDGMLPLRQTGRGAAEVDLLCGRFVHEHGSTTLLVRTLPDPLHVSLRDSASFPALQALIGLMRDEAETRAPGALAIVTSLSQALLTMALRVYGQRENASPGTLTLLSDARLGPSIQALLSAPERAWTIDTLADLAAMSRATYARHFKARADMTVWDFLTRVRMTLACDALIHTGLSAGEIGARVGYQSEAAFGKAFKQQLGMTPARYRRATDRSSPPPPR</sequence>
<dbReference type="EMBL" id="CATZBU010000012">
    <property type="protein sequence ID" value="CAJ0803945.1"/>
    <property type="molecule type" value="Genomic_DNA"/>
</dbReference>
<dbReference type="SMART" id="SM00342">
    <property type="entry name" value="HTH_ARAC"/>
    <property type="match status" value="1"/>
</dbReference>
<keyword evidence="2" id="KW-0238">DNA-binding</keyword>
<organism evidence="6 7">
    <name type="scientific">Ralstonia psammae</name>
    <dbReference type="NCBI Taxonomy" id="3058598"/>
    <lineage>
        <taxon>Bacteria</taxon>
        <taxon>Pseudomonadati</taxon>
        <taxon>Pseudomonadota</taxon>
        <taxon>Betaproteobacteria</taxon>
        <taxon>Burkholderiales</taxon>
        <taxon>Burkholderiaceae</taxon>
        <taxon>Ralstonia</taxon>
    </lineage>
</organism>
<dbReference type="PANTHER" id="PTHR46796:SF7">
    <property type="entry name" value="ARAC FAMILY TRANSCRIPTIONAL REGULATOR"/>
    <property type="match status" value="1"/>
</dbReference>
<keyword evidence="7" id="KW-1185">Reference proteome</keyword>
<gene>
    <name evidence="6" type="primary">mtrA_2</name>
    <name evidence="6" type="ORF">LMG19083_03974</name>
</gene>
<evidence type="ECO:0000313" key="7">
    <source>
        <dbReference type="Proteomes" id="UP001189813"/>
    </source>
</evidence>
<evidence type="ECO:0000259" key="5">
    <source>
        <dbReference type="PROSITE" id="PS01124"/>
    </source>
</evidence>
<dbReference type="InterPro" id="IPR037923">
    <property type="entry name" value="HTH-like"/>
</dbReference>
<dbReference type="InterPro" id="IPR014710">
    <property type="entry name" value="RmlC-like_jellyroll"/>
</dbReference>
<dbReference type="InterPro" id="IPR020449">
    <property type="entry name" value="Tscrpt_reg_AraC-type_HTH"/>
</dbReference>
<feature type="region of interest" description="Disordered" evidence="4">
    <location>
        <begin position="115"/>
        <end position="137"/>
    </location>
</feature>
<feature type="domain" description="HTH araC/xylS-type" evidence="5">
    <location>
        <begin position="239"/>
        <end position="340"/>
    </location>
</feature>
<dbReference type="InterPro" id="IPR018060">
    <property type="entry name" value="HTH_AraC"/>
</dbReference>
<dbReference type="Pfam" id="PF12852">
    <property type="entry name" value="Cupin_6"/>
    <property type="match status" value="1"/>
</dbReference>
<reference evidence="6 7" key="1">
    <citation type="submission" date="2023-07" db="EMBL/GenBank/DDBJ databases">
        <authorList>
            <person name="Peeters C."/>
        </authorList>
    </citation>
    <scope>NUCLEOTIDE SEQUENCE [LARGE SCALE GENOMIC DNA]</scope>
    <source>
        <strain evidence="6 7">LMG 19083</strain>
    </source>
</reference>
<accession>A0ABM9JUM1</accession>
<dbReference type="Pfam" id="PF12833">
    <property type="entry name" value="HTH_18"/>
    <property type="match status" value="1"/>
</dbReference>
<dbReference type="PROSITE" id="PS01124">
    <property type="entry name" value="HTH_ARAC_FAMILY_2"/>
    <property type="match status" value="1"/>
</dbReference>
<comment type="caution">
    <text evidence="6">The sequence shown here is derived from an EMBL/GenBank/DDBJ whole genome shotgun (WGS) entry which is preliminary data.</text>
</comment>
<dbReference type="PRINTS" id="PR00032">
    <property type="entry name" value="HTHARAC"/>
</dbReference>
<evidence type="ECO:0000256" key="2">
    <source>
        <dbReference type="ARBA" id="ARBA00023125"/>
    </source>
</evidence>
<dbReference type="SUPFAM" id="SSF51215">
    <property type="entry name" value="Regulatory protein AraC"/>
    <property type="match status" value="1"/>
</dbReference>
<dbReference type="InterPro" id="IPR050204">
    <property type="entry name" value="AraC_XylS_family_regulators"/>
</dbReference>
<dbReference type="InterPro" id="IPR009057">
    <property type="entry name" value="Homeodomain-like_sf"/>
</dbReference>
<evidence type="ECO:0000256" key="3">
    <source>
        <dbReference type="ARBA" id="ARBA00023163"/>
    </source>
</evidence>
<dbReference type="PANTHER" id="PTHR46796">
    <property type="entry name" value="HTH-TYPE TRANSCRIPTIONAL ACTIVATOR RHAS-RELATED"/>
    <property type="match status" value="1"/>
</dbReference>
<keyword evidence="3" id="KW-0804">Transcription</keyword>
<dbReference type="CDD" id="cd06995">
    <property type="entry name" value="cupin_YkgD-like_N"/>
    <property type="match status" value="1"/>
</dbReference>
<dbReference type="InterPro" id="IPR032783">
    <property type="entry name" value="AraC_lig"/>
</dbReference>
<evidence type="ECO:0000256" key="1">
    <source>
        <dbReference type="ARBA" id="ARBA00023015"/>
    </source>
</evidence>
<evidence type="ECO:0000256" key="4">
    <source>
        <dbReference type="SAM" id="MobiDB-lite"/>
    </source>
</evidence>
<dbReference type="SUPFAM" id="SSF46689">
    <property type="entry name" value="Homeodomain-like"/>
    <property type="match status" value="2"/>
</dbReference>
<protein>
    <submittedName>
        <fullName evidence="6">HTH-type transcriptional regulator MtrA</fullName>
    </submittedName>
</protein>
<dbReference type="Gene3D" id="1.10.10.60">
    <property type="entry name" value="Homeodomain-like"/>
    <property type="match status" value="2"/>
</dbReference>
<dbReference type="Proteomes" id="UP001189813">
    <property type="component" value="Unassembled WGS sequence"/>
</dbReference>
<dbReference type="Gene3D" id="2.60.120.10">
    <property type="entry name" value="Jelly Rolls"/>
    <property type="match status" value="1"/>
</dbReference>
<keyword evidence="1" id="KW-0805">Transcription regulation</keyword>
<name>A0ABM9JUM1_9RALS</name>
<proteinExistence type="predicted"/>